<evidence type="ECO:0000313" key="3">
    <source>
        <dbReference type="EMBL" id="KAF5326976.1"/>
    </source>
</evidence>
<dbReference type="PANTHER" id="PTHR10039">
    <property type="entry name" value="AMELOGENIN"/>
    <property type="match status" value="1"/>
</dbReference>
<dbReference type="SUPFAM" id="SSF52540">
    <property type="entry name" value="P-loop containing nucleoside triphosphate hydrolases"/>
    <property type="match status" value="1"/>
</dbReference>
<dbReference type="InterPro" id="IPR027417">
    <property type="entry name" value="P-loop_NTPase"/>
</dbReference>
<proteinExistence type="predicted"/>
<dbReference type="Proteomes" id="UP000567179">
    <property type="component" value="Unassembled WGS sequence"/>
</dbReference>
<protein>
    <recommendedName>
        <fullName evidence="2">NACHT domain-containing protein</fullName>
    </recommendedName>
</protein>
<comment type="caution">
    <text evidence="3">The sequence shown here is derived from an EMBL/GenBank/DDBJ whole genome shotgun (WGS) entry which is preliminary data.</text>
</comment>
<dbReference type="InterPro" id="IPR007111">
    <property type="entry name" value="NACHT_NTPase"/>
</dbReference>
<evidence type="ECO:0000313" key="4">
    <source>
        <dbReference type="Proteomes" id="UP000567179"/>
    </source>
</evidence>
<dbReference type="OrthoDB" id="3027122at2759"/>
<reference evidence="3 4" key="1">
    <citation type="journal article" date="2020" name="ISME J.">
        <title>Uncovering the hidden diversity of litter-decomposition mechanisms in mushroom-forming fungi.</title>
        <authorList>
            <person name="Floudas D."/>
            <person name="Bentzer J."/>
            <person name="Ahren D."/>
            <person name="Johansson T."/>
            <person name="Persson P."/>
            <person name="Tunlid A."/>
        </authorList>
    </citation>
    <scope>NUCLEOTIDE SEQUENCE [LARGE SCALE GENOMIC DNA]</scope>
    <source>
        <strain evidence="3 4">CBS 101986</strain>
    </source>
</reference>
<evidence type="ECO:0000256" key="1">
    <source>
        <dbReference type="ARBA" id="ARBA00022737"/>
    </source>
</evidence>
<evidence type="ECO:0000259" key="2">
    <source>
        <dbReference type="PROSITE" id="PS50837"/>
    </source>
</evidence>
<feature type="domain" description="NACHT" evidence="2">
    <location>
        <begin position="124"/>
        <end position="275"/>
    </location>
</feature>
<keyword evidence="4" id="KW-1185">Reference proteome</keyword>
<keyword evidence="1" id="KW-0677">Repeat</keyword>
<gene>
    <name evidence="3" type="ORF">D9619_004104</name>
</gene>
<dbReference type="PROSITE" id="PS50837">
    <property type="entry name" value="NACHT"/>
    <property type="match status" value="1"/>
</dbReference>
<dbReference type="InterPro" id="IPR056884">
    <property type="entry name" value="NPHP3-like_N"/>
</dbReference>
<organism evidence="3 4">
    <name type="scientific">Psilocybe cf. subviscida</name>
    <dbReference type="NCBI Taxonomy" id="2480587"/>
    <lineage>
        <taxon>Eukaryota</taxon>
        <taxon>Fungi</taxon>
        <taxon>Dikarya</taxon>
        <taxon>Basidiomycota</taxon>
        <taxon>Agaricomycotina</taxon>
        <taxon>Agaricomycetes</taxon>
        <taxon>Agaricomycetidae</taxon>
        <taxon>Agaricales</taxon>
        <taxon>Agaricineae</taxon>
        <taxon>Strophariaceae</taxon>
        <taxon>Psilocybe</taxon>
    </lineage>
</organism>
<dbReference type="PANTHER" id="PTHR10039:SF15">
    <property type="entry name" value="NACHT DOMAIN-CONTAINING PROTEIN"/>
    <property type="match status" value="1"/>
</dbReference>
<accession>A0A8H5BPT3</accession>
<dbReference type="EMBL" id="JAACJJ010000014">
    <property type="protein sequence ID" value="KAF5326976.1"/>
    <property type="molecule type" value="Genomic_DNA"/>
</dbReference>
<dbReference type="Pfam" id="PF24883">
    <property type="entry name" value="NPHP3_N"/>
    <property type="match status" value="1"/>
</dbReference>
<dbReference type="Gene3D" id="3.40.50.300">
    <property type="entry name" value="P-loop containing nucleotide triphosphate hydrolases"/>
    <property type="match status" value="1"/>
</dbReference>
<sequence>MVLHSHVRSFWFASALGPGPSNRFEALTMIHQETPPLLSGSILQSASHVVINGGSFVGSQNSVTTTVNEPTKWLECLYRKVAHNAILNAGGRADEVRCFPGTREEVLAKIEGWIDTKEYNHERRIFWLSGPAGAGKSAIVQTVAEQCIARHLPIINFFFFRGDHTRNHARHVVATLLCQLINLYPKLKPLIRDLVRANPMIFKQSTRDQFEQLINNPVRSIIDLSIDKWPVVILVDGLDECDSAGKHDQELLLRALYGLVSCENSPFIVLVASRPEPHLTMTFNDIGSCAESVFLDEHYRPSDDIRLFVVADLARIKSTHHLGHTLDEHWPSNTNIDAIVDKSSGQFIYAATDLRFIAASSASPAHSLRKLLGLRPVKKSSPFAQLDAIYTHILSQAEDWEAARDVLAAQIFIFLSRPSGSPRAQHIRITIHTMLRPLGYDVDDFASHTSDLMGIVRFNHELEQLQFYHASLSDFLRDSTRSGEYYIDISAFIVKLAPAHIRRIWDFDSLLTSFFIIAYVDQPTPFIDESLTVYPPHFEWPNTEMDVIPFIMRFLRKLQKLYFHGNNQFYKLTLRNWLFWFRDMKLVLQDGDLESIELANAIWNEITTSKVDSSARLQKKKAPLWKRLLRAS</sequence>
<dbReference type="AlphaFoldDB" id="A0A8H5BPT3"/>
<name>A0A8H5BPT3_9AGAR</name>